<evidence type="ECO:0000313" key="3">
    <source>
        <dbReference type="EMBL" id="CAG8432789.1"/>
    </source>
</evidence>
<sequence>MIKKLFIIAFSIIILQISLIFGQSTNSSPTTIINSINSINTSSSPSLSIYYPTATTTATTVPDEDPAPLISPYKTIQIPINNGTWQICAQNLTKYISYSIRVINENIPVTPDFGTTNSGLSTRIPTAPTVKVLARVMYSNGLKYISSLSCYKEFITKCDQDTGKLLIHEPDQYCLQLKNPGPYPQKVNVSVSFISTVFKDGGFTSPNIPGGNEKPEDDDGNDIINSSGGNININSNKFKIMLMVILIITFINS</sequence>
<reference evidence="3" key="1">
    <citation type="submission" date="2021-06" db="EMBL/GenBank/DDBJ databases">
        <authorList>
            <person name="Kallberg Y."/>
            <person name="Tangrot J."/>
            <person name="Rosling A."/>
        </authorList>
    </citation>
    <scope>NUCLEOTIDE SEQUENCE</scope>
    <source>
        <strain evidence="3">AZ414A</strain>
    </source>
</reference>
<comment type="caution">
    <text evidence="3">The sequence shown here is derived from an EMBL/GenBank/DDBJ whole genome shotgun (WGS) entry which is preliminary data.</text>
</comment>
<dbReference type="OrthoDB" id="2338737at2759"/>
<dbReference type="EMBL" id="CAJVPK010000003">
    <property type="protein sequence ID" value="CAG8432789.1"/>
    <property type="molecule type" value="Genomic_DNA"/>
</dbReference>
<feature type="chain" id="PRO_5040282373" evidence="2">
    <location>
        <begin position="23"/>
        <end position="253"/>
    </location>
</feature>
<evidence type="ECO:0000313" key="4">
    <source>
        <dbReference type="Proteomes" id="UP000789706"/>
    </source>
</evidence>
<evidence type="ECO:0000256" key="1">
    <source>
        <dbReference type="SAM" id="MobiDB-lite"/>
    </source>
</evidence>
<evidence type="ECO:0000256" key="2">
    <source>
        <dbReference type="SAM" id="SignalP"/>
    </source>
</evidence>
<feature type="region of interest" description="Disordered" evidence="1">
    <location>
        <begin position="204"/>
        <end position="223"/>
    </location>
</feature>
<feature type="signal peptide" evidence="2">
    <location>
        <begin position="1"/>
        <end position="22"/>
    </location>
</feature>
<keyword evidence="4" id="KW-1185">Reference proteome</keyword>
<organism evidence="3 4">
    <name type="scientific">Diversispora eburnea</name>
    <dbReference type="NCBI Taxonomy" id="1213867"/>
    <lineage>
        <taxon>Eukaryota</taxon>
        <taxon>Fungi</taxon>
        <taxon>Fungi incertae sedis</taxon>
        <taxon>Mucoromycota</taxon>
        <taxon>Glomeromycotina</taxon>
        <taxon>Glomeromycetes</taxon>
        <taxon>Diversisporales</taxon>
        <taxon>Diversisporaceae</taxon>
        <taxon>Diversispora</taxon>
    </lineage>
</organism>
<keyword evidence="2" id="KW-0732">Signal</keyword>
<gene>
    <name evidence="3" type="ORF">DEBURN_LOCUS117</name>
</gene>
<dbReference type="Proteomes" id="UP000789706">
    <property type="component" value="Unassembled WGS sequence"/>
</dbReference>
<accession>A0A9N8V2D6</accession>
<dbReference type="AlphaFoldDB" id="A0A9N8V2D6"/>
<protein>
    <submittedName>
        <fullName evidence="3">522_t:CDS:1</fullName>
    </submittedName>
</protein>
<proteinExistence type="predicted"/>
<name>A0A9N8V2D6_9GLOM</name>